<feature type="transmembrane region" description="Helical" evidence="6">
    <location>
        <begin position="114"/>
        <end position="131"/>
    </location>
</feature>
<accession>A0A9E6ZPG0</accession>
<keyword evidence="5 6" id="KW-0472">Membrane</keyword>
<evidence type="ECO:0000256" key="4">
    <source>
        <dbReference type="ARBA" id="ARBA00022989"/>
    </source>
</evidence>
<dbReference type="KEGG" id="fbm:MQE35_11375"/>
<feature type="transmembrane region" description="Helical" evidence="6">
    <location>
        <begin position="6"/>
        <end position="27"/>
    </location>
</feature>
<feature type="transmembrane region" description="Helical" evidence="6">
    <location>
        <begin position="186"/>
        <end position="208"/>
    </location>
</feature>
<dbReference type="GO" id="GO:0006865">
    <property type="term" value="P:amino acid transport"/>
    <property type="evidence" value="ECO:0007669"/>
    <property type="project" value="InterPro"/>
</dbReference>
<feature type="transmembrane region" description="Helical" evidence="6">
    <location>
        <begin position="151"/>
        <end position="174"/>
    </location>
</feature>
<dbReference type="InterPro" id="IPR001123">
    <property type="entry name" value="LeuE-type"/>
</dbReference>
<evidence type="ECO:0000256" key="5">
    <source>
        <dbReference type="ARBA" id="ARBA00023136"/>
    </source>
</evidence>
<dbReference type="RefSeq" id="WP_255841514.1">
    <property type="nucleotide sequence ID" value="NZ_CP094358.1"/>
</dbReference>
<organism evidence="7 8">
    <name type="scientific">Abyssalbus ytuae</name>
    <dbReference type="NCBI Taxonomy" id="2926907"/>
    <lineage>
        <taxon>Bacteria</taxon>
        <taxon>Pseudomonadati</taxon>
        <taxon>Bacteroidota</taxon>
        <taxon>Flavobacteriia</taxon>
        <taxon>Flavobacteriales</taxon>
        <taxon>Flavobacteriaceae</taxon>
        <taxon>Abyssalbus</taxon>
    </lineage>
</organism>
<evidence type="ECO:0000256" key="2">
    <source>
        <dbReference type="ARBA" id="ARBA00022475"/>
    </source>
</evidence>
<evidence type="ECO:0000256" key="3">
    <source>
        <dbReference type="ARBA" id="ARBA00022692"/>
    </source>
</evidence>
<comment type="subcellular location">
    <subcellularLocation>
        <location evidence="1">Cell membrane</location>
        <topology evidence="1">Multi-pass membrane protein</topology>
    </subcellularLocation>
</comment>
<dbReference type="AlphaFoldDB" id="A0A9E6ZPG0"/>
<evidence type="ECO:0000313" key="7">
    <source>
        <dbReference type="EMBL" id="UOB16338.1"/>
    </source>
</evidence>
<evidence type="ECO:0000256" key="6">
    <source>
        <dbReference type="SAM" id="Phobius"/>
    </source>
</evidence>
<keyword evidence="8" id="KW-1185">Reference proteome</keyword>
<reference evidence="7" key="1">
    <citation type="submission" date="2022-03" db="EMBL/GenBank/DDBJ databases">
        <title>Description of Abyssus ytuae gen. nov., sp. nov., a novel member of the family Flavobacteriaceae isolated from the sediment of Mariana Trench.</title>
        <authorList>
            <person name="Zhang J."/>
            <person name="Xu X."/>
        </authorList>
    </citation>
    <scope>NUCLEOTIDE SEQUENCE</scope>
    <source>
        <strain evidence="7">MT3330</strain>
    </source>
</reference>
<keyword evidence="3 6" id="KW-0812">Transmembrane</keyword>
<proteinExistence type="predicted"/>
<dbReference type="EMBL" id="CP094358">
    <property type="protein sequence ID" value="UOB16338.1"/>
    <property type="molecule type" value="Genomic_DNA"/>
</dbReference>
<keyword evidence="4 6" id="KW-1133">Transmembrane helix</keyword>
<feature type="transmembrane region" description="Helical" evidence="6">
    <location>
        <begin position="39"/>
        <end position="63"/>
    </location>
</feature>
<gene>
    <name evidence="7" type="ORF">MQE35_11375</name>
</gene>
<feature type="transmembrane region" description="Helical" evidence="6">
    <location>
        <begin position="75"/>
        <end position="93"/>
    </location>
</feature>
<evidence type="ECO:0000313" key="8">
    <source>
        <dbReference type="Proteomes" id="UP000831290"/>
    </source>
</evidence>
<dbReference type="GO" id="GO:0005886">
    <property type="term" value="C:plasma membrane"/>
    <property type="evidence" value="ECO:0007669"/>
    <property type="project" value="UniProtKB-SubCell"/>
</dbReference>
<protein>
    <submittedName>
        <fullName evidence="7">LysE family transporter</fullName>
    </submittedName>
</protein>
<evidence type="ECO:0000256" key="1">
    <source>
        <dbReference type="ARBA" id="ARBA00004651"/>
    </source>
</evidence>
<sequence>MKHLIVLFFFTFSAAFMATVPPGLLNLNAAKISVKKGKIAALYFSFGVMLVIFIQAYIAVIISKYLYNNPYVIDILLKIAIVIFAALAIYFYVLAKKSRKKKIKTVKVSKKNSFFKGMLLAGINLLTIPYYSGLNAAWKVSGWIKFEWQDIAVFILAAGLGSFTVLYMYIIYFNRLEIKTDRFSKYSDYILSVLMLVLFVITLIRIFYTE</sequence>
<name>A0A9E6ZPG0_9FLAO</name>
<keyword evidence="2" id="KW-1003">Cell membrane</keyword>
<dbReference type="Pfam" id="PF01810">
    <property type="entry name" value="LysE"/>
    <property type="match status" value="1"/>
</dbReference>
<dbReference type="Proteomes" id="UP000831290">
    <property type="component" value="Chromosome"/>
</dbReference>